<organism evidence="4 5">
    <name type="scientific">Protea cynaroides</name>
    <dbReference type="NCBI Taxonomy" id="273540"/>
    <lineage>
        <taxon>Eukaryota</taxon>
        <taxon>Viridiplantae</taxon>
        <taxon>Streptophyta</taxon>
        <taxon>Embryophyta</taxon>
        <taxon>Tracheophyta</taxon>
        <taxon>Spermatophyta</taxon>
        <taxon>Magnoliopsida</taxon>
        <taxon>Proteales</taxon>
        <taxon>Proteaceae</taxon>
        <taxon>Protea</taxon>
    </lineage>
</organism>
<dbReference type="SMART" id="SM00717">
    <property type="entry name" value="SANT"/>
    <property type="match status" value="1"/>
</dbReference>
<feature type="region of interest" description="Disordered" evidence="1">
    <location>
        <begin position="509"/>
        <end position="566"/>
    </location>
</feature>
<dbReference type="InterPro" id="IPR017451">
    <property type="entry name" value="F-box-assoc_interact_dom"/>
</dbReference>
<sequence length="566" mass="65296">MFYREGHGVNLEGRTLLYWVSVASFSALGISADFARFCCHCRTGWVVRRDFSRKVEKYRPIPCFKQTVDRQDKWLPIESVLRCRSVCKLWYNWGYDASFIDLHLSKSIQQPPHLVLALKPEKSYTKLSSLLMMNGMNGEGDNCKIRQISLGFVPIKDGLFDIVGSCNGFICLSRRPYRGSIFIYNPITVEGILLPYPRPRYSDNYRISRVGFGFDRLSNKYKVVRVHQMPPYAEEEDYKNFAEIITVDANSYWRKLDFPRSFRFLGGHPLFLDGILYWLVHLPNPSCCENIVAVDIESEKHWIIECPPPRHHSRKRNSLIHMDGINLSQPTYNMSGEYAQQDWEQFFVMAKIGHDTFLLELLSGSKIVMRKKCVYNSSIVLYSCIKQQCLSVQGTWNNSSVERHWMVPSLKSLNDEIDSWIDEEDRLLVRMVQQYGVGNWAEIAHNFVIRNWVQNKYVQVIRTGKQCQKRWHNHLCMNIKAIVCDMDESPRADEVGTATQSMTLEGATATQSMTHEGATATQSMTHEGATATQSMTHEGATATQSMTQPRKSGRVRRRPSTLRDYV</sequence>
<feature type="domain" description="HTH myb-type" evidence="3">
    <location>
        <begin position="419"/>
        <end position="479"/>
    </location>
</feature>
<accession>A0A9Q0GT91</accession>
<dbReference type="EMBL" id="JAMYWD010000012">
    <property type="protein sequence ID" value="KAJ4953115.1"/>
    <property type="molecule type" value="Genomic_DNA"/>
</dbReference>
<protein>
    <submittedName>
        <fullName evidence="4">Uncharacterized protein</fullName>
    </submittedName>
</protein>
<evidence type="ECO:0000256" key="1">
    <source>
        <dbReference type="SAM" id="MobiDB-lite"/>
    </source>
</evidence>
<feature type="compositionally biased region" description="Polar residues" evidence="1">
    <location>
        <begin position="509"/>
        <end position="550"/>
    </location>
</feature>
<dbReference type="InterPro" id="IPR001005">
    <property type="entry name" value="SANT/Myb"/>
</dbReference>
<dbReference type="Pfam" id="PF08268">
    <property type="entry name" value="FBA_3"/>
    <property type="match status" value="1"/>
</dbReference>
<dbReference type="Pfam" id="PF00249">
    <property type="entry name" value="Myb_DNA-binding"/>
    <property type="match status" value="1"/>
</dbReference>
<dbReference type="InterPro" id="IPR017930">
    <property type="entry name" value="Myb_dom"/>
</dbReference>
<feature type="compositionally biased region" description="Basic residues" evidence="1">
    <location>
        <begin position="551"/>
        <end position="560"/>
    </location>
</feature>
<evidence type="ECO:0000259" key="3">
    <source>
        <dbReference type="PROSITE" id="PS51294"/>
    </source>
</evidence>
<dbReference type="NCBIfam" id="TIGR01640">
    <property type="entry name" value="F_box_assoc_1"/>
    <property type="match status" value="1"/>
</dbReference>
<keyword evidence="5" id="KW-1185">Reference proteome</keyword>
<comment type="caution">
    <text evidence="4">The sequence shown here is derived from an EMBL/GenBank/DDBJ whole genome shotgun (WGS) entry which is preliminary data.</text>
</comment>
<proteinExistence type="predicted"/>
<evidence type="ECO:0000313" key="5">
    <source>
        <dbReference type="Proteomes" id="UP001141806"/>
    </source>
</evidence>
<dbReference type="Proteomes" id="UP001141806">
    <property type="component" value="Unassembled WGS sequence"/>
</dbReference>
<dbReference type="OrthoDB" id="2143914at2759"/>
<gene>
    <name evidence="4" type="ORF">NE237_029947</name>
</gene>
<evidence type="ECO:0000259" key="2">
    <source>
        <dbReference type="PROSITE" id="PS50090"/>
    </source>
</evidence>
<dbReference type="PANTHER" id="PTHR31672">
    <property type="entry name" value="BNACNNG10540D PROTEIN"/>
    <property type="match status" value="1"/>
</dbReference>
<dbReference type="CDD" id="cd00167">
    <property type="entry name" value="SANT"/>
    <property type="match status" value="1"/>
</dbReference>
<dbReference type="InterPro" id="IPR050796">
    <property type="entry name" value="SCF_F-box_component"/>
</dbReference>
<evidence type="ECO:0000313" key="4">
    <source>
        <dbReference type="EMBL" id="KAJ4953115.1"/>
    </source>
</evidence>
<dbReference type="Gene3D" id="1.10.10.60">
    <property type="entry name" value="Homeodomain-like"/>
    <property type="match status" value="1"/>
</dbReference>
<dbReference type="InterPro" id="IPR009057">
    <property type="entry name" value="Homeodomain-like_sf"/>
</dbReference>
<dbReference type="PROSITE" id="PS50090">
    <property type="entry name" value="MYB_LIKE"/>
    <property type="match status" value="1"/>
</dbReference>
<dbReference type="SUPFAM" id="SSF46689">
    <property type="entry name" value="Homeodomain-like"/>
    <property type="match status" value="1"/>
</dbReference>
<dbReference type="AlphaFoldDB" id="A0A9Q0GT91"/>
<feature type="domain" description="Myb-like" evidence="2">
    <location>
        <begin position="419"/>
        <end position="475"/>
    </location>
</feature>
<reference evidence="4" key="1">
    <citation type="journal article" date="2023" name="Plant J.">
        <title>The genome of the king protea, Protea cynaroides.</title>
        <authorList>
            <person name="Chang J."/>
            <person name="Duong T.A."/>
            <person name="Schoeman C."/>
            <person name="Ma X."/>
            <person name="Roodt D."/>
            <person name="Barker N."/>
            <person name="Li Z."/>
            <person name="Van de Peer Y."/>
            <person name="Mizrachi E."/>
        </authorList>
    </citation>
    <scope>NUCLEOTIDE SEQUENCE</scope>
    <source>
        <tissue evidence="4">Young leaves</tissue>
    </source>
</reference>
<dbReference type="InterPro" id="IPR013187">
    <property type="entry name" value="F-box-assoc_dom_typ3"/>
</dbReference>
<name>A0A9Q0GT91_9MAGN</name>
<dbReference type="PANTHER" id="PTHR31672:SF13">
    <property type="entry name" value="F-BOX PROTEIN CPR30-LIKE"/>
    <property type="match status" value="1"/>
</dbReference>
<dbReference type="PROSITE" id="PS51294">
    <property type="entry name" value="HTH_MYB"/>
    <property type="match status" value="1"/>
</dbReference>